<evidence type="ECO:0000259" key="1">
    <source>
        <dbReference type="Pfam" id="PF07969"/>
    </source>
</evidence>
<dbReference type="Gene3D" id="2.30.40.10">
    <property type="entry name" value="Urease, subunit C, domain 1"/>
    <property type="match status" value="2"/>
</dbReference>
<proteinExistence type="predicted"/>
<reference evidence="2 3" key="1">
    <citation type="submission" date="2021-03" db="EMBL/GenBank/DDBJ databases">
        <title>Aliifodinibius sp. nov., a new bacterium isolated from saline soil.</title>
        <authorList>
            <person name="Galisteo C."/>
            <person name="De La Haba R."/>
            <person name="Sanchez-Porro C."/>
            <person name="Ventosa A."/>
        </authorList>
    </citation>
    <scope>NUCLEOTIDE SEQUENCE [LARGE SCALE GENOMIC DNA]</scope>
    <source>
        <strain evidence="2 3">1BSP15-2V2</strain>
    </source>
</reference>
<keyword evidence="3" id="KW-1185">Reference proteome</keyword>
<dbReference type="PROSITE" id="PS51257">
    <property type="entry name" value="PROKAR_LIPOPROTEIN"/>
    <property type="match status" value="1"/>
</dbReference>
<dbReference type="InterPro" id="IPR023100">
    <property type="entry name" value="D-aminoacylase_insert_dom_sf"/>
</dbReference>
<dbReference type="InterPro" id="IPR050378">
    <property type="entry name" value="Metallo-dep_Hydrolases_sf"/>
</dbReference>
<feature type="domain" description="Amidohydrolase 3" evidence="1">
    <location>
        <begin position="67"/>
        <end position="503"/>
    </location>
</feature>
<dbReference type="RefSeq" id="WP_265766369.1">
    <property type="nucleotide sequence ID" value="NZ_JAGGJA010000007.1"/>
</dbReference>
<sequence>MYKVLIGLITLVFTACTPQPDASVEYDKLIINGKVLDGTGNPWYYADIAVRDDEIVKIGVVKAAARDTIDASGFYVTPGFIDVHSHAASGLTKPELSDAKPLLLQGITTVFVNPDGGGAVDLKEQRQGLLEDGLGVNVAQMVPQGSIRKEVMGMEDRAPSSEELEKMKQLVREGMQSGAFGLSSGPFYAPGSYAKTNELIELSRVAAQLGGAYVSHIRDESNYTIGLEAAVDEVIQVAREAALPGIVTHIKALGPPVWDLSETIVANIEKARAEGVEVFADQYPYMASATGLISALVPRWAEEGGHEELVKRLKDPEKLPKIRTAMEKNLARRGGPDRIQFRYYSPDSTIEGKTLKEIADARDVPPLDMAVELIKKGRPGIVSFNMKEEDVHRFMRQPWTMTSSDGGLVEMGQGVPHPRNYGTFPRKIRKYVLEKEVIDLASAIRSMTTLPAQVFDISGRGQIREGAKADLAIFDLDQLLDKATFQQPHRFSKGMEYVLVNGQYALEEGQISDRRWGRVLNHSDQ</sequence>
<evidence type="ECO:0000313" key="3">
    <source>
        <dbReference type="Proteomes" id="UP001207918"/>
    </source>
</evidence>
<organism evidence="2 3">
    <name type="scientific">Fodinibius salsisoli</name>
    <dbReference type="NCBI Taxonomy" id="2820877"/>
    <lineage>
        <taxon>Bacteria</taxon>
        <taxon>Pseudomonadati</taxon>
        <taxon>Balneolota</taxon>
        <taxon>Balneolia</taxon>
        <taxon>Balneolales</taxon>
        <taxon>Balneolaceae</taxon>
        <taxon>Fodinibius</taxon>
    </lineage>
</organism>
<dbReference type="PANTHER" id="PTHR11647">
    <property type="entry name" value="HYDRANTOINASE/DIHYDROPYRIMIDINASE FAMILY MEMBER"/>
    <property type="match status" value="1"/>
</dbReference>
<dbReference type="InterPro" id="IPR011059">
    <property type="entry name" value="Metal-dep_hydrolase_composite"/>
</dbReference>
<comment type="caution">
    <text evidence="2">The sequence shown here is derived from an EMBL/GenBank/DDBJ whole genome shotgun (WGS) entry which is preliminary data.</text>
</comment>
<accession>A0ABT3PNY7</accession>
<dbReference type="InterPro" id="IPR013108">
    <property type="entry name" value="Amidohydro_3"/>
</dbReference>
<dbReference type="EMBL" id="JAGGJA010000007">
    <property type="protein sequence ID" value="MCW9707578.1"/>
    <property type="molecule type" value="Genomic_DNA"/>
</dbReference>
<dbReference type="CDD" id="cd01297">
    <property type="entry name" value="D-aminoacylase"/>
    <property type="match status" value="1"/>
</dbReference>
<dbReference type="SUPFAM" id="SSF51556">
    <property type="entry name" value="Metallo-dependent hydrolases"/>
    <property type="match status" value="1"/>
</dbReference>
<protein>
    <submittedName>
        <fullName evidence="2">D-aminoacylase</fullName>
    </submittedName>
</protein>
<dbReference type="Proteomes" id="UP001207918">
    <property type="component" value="Unassembled WGS sequence"/>
</dbReference>
<dbReference type="Pfam" id="PF07969">
    <property type="entry name" value="Amidohydro_3"/>
    <property type="match status" value="1"/>
</dbReference>
<name>A0ABT3PNY7_9BACT</name>
<evidence type="ECO:0000313" key="2">
    <source>
        <dbReference type="EMBL" id="MCW9707578.1"/>
    </source>
</evidence>
<dbReference type="SUPFAM" id="SSF51338">
    <property type="entry name" value="Composite domain of metallo-dependent hydrolases"/>
    <property type="match status" value="1"/>
</dbReference>
<dbReference type="PANTHER" id="PTHR11647:SF1">
    <property type="entry name" value="COLLAPSIN RESPONSE MEDIATOR PROTEIN"/>
    <property type="match status" value="1"/>
</dbReference>
<gene>
    <name evidence="2" type="ORF">J6I44_11995</name>
</gene>
<dbReference type="Gene3D" id="3.30.1490.130">
    <property type="entry name" value="D-aminoacylase. Domain 3"/>
    <property type="match status" value="1"/>
</dbReference>
<dbReference type="InterPro" id="IPR032466">
    <property type="entry name" value="Metal_Hydrolase"/>
</dbReference>
<dbReference type="Gene3D" id="3.20.20.140">
    <property type="entry name" value="Metal-dependent hydrolases"/>
    <property type="match status" value="1"/>
</dbReference>